<organism evidence="1">
    <name type="scientific">marine sediment metagenome</name>
    <dbReference type="NCBI Taxonomy" id="412755"/>
    <lineage>
        <taxon>unclassified sequences</taxon>
        <taxon>metagenomes</taxon>
        <taxon>ecological metagenomes</taxon>
    </lineage>
</organism>
<evidence type="ECO:0008006" key="2">
    <source>
        <dbReference type="Google" id="ProtNLM"/>
    </source>
</evidence>
<dbReference type="AlphaFoldDB" id="X1HLS2"/>
<gene>
    <name evidence="1" type="ORF">S03H2_12259</name>
</gene>
<dbReference type="EMBL" id="BARU01006240">
    <property type="protein sequence ID" value="GAH46263.1"/>
    <property type="molecule type" value="Genomic_DNA"/>
</dbReference>
<reference evidence="1" key="1">
    <citation type="journal article" date="2014" name="Front. Microbiol.">
        <title>High frequency of phylogenetically diverse reductive dehalogenase-homologous genes in deep subseafloor sedimentary metagenomes.</title>
        <authorList>
            <person name="Kawai M."/>
            <person name="Futagami T."/>
            <person name="Toyoda A."/>
            <person name="Takaki Y."/>
            <person name="Nishi S."/>
            <person name="Hori S."/>
            <person name="Arai W."/>
            <person name="Tsubouchi T."/>
            <person name="Morono Y."/>
            <person name="Uchiyama I."/>
            <person name="Ito T."/>
            <person name="Fujiyama A."/>
            <person name="Inagaki F."/>
            <person name="Takami H."/>
        </authorList>
    </citation>
    <scope>NUCLEOTIDE SEQUENCE</scope>
    <source>
        <strain evidence="1">Expedition CK06-06</strain>
    </source>
</reference>
<protein>
    <recommendedName>
        <fullName evidence="2">Tip attachment protein J domain-containing protein</fullName>
    </recommendedName>
</protein>
<comment type="caution">
    <text evidence="1">The sequence shown here is derived from an EMBL/GenBank/DDBJ whole genome shotgun (WGS) entry which is preliminary data.</text>
</comment>
<sequence length="190" mass="21657">YVSEEAALAAMDMDNSGPGWAIEKVWFEAGSTFLNAIWMLCEVCDYRFYFKHDETPVFKARATPGDPDFVFASLADITSINTYQSRSEIKNRVIIKGIKQAEPVNRDESAPSELKGEAHNDDSITAYGERTMTITNYLFQDQDRLSQMCIDLVLRYKDPKWYSDLEIPFNPVPLELVDDIQWFGNVVSSS</sequence>
<name>X1HLS2_9ZZZZ</name>
<accession>X1HLS2</accession>
<evidence type="ECO:0000313" key="1">
    <source>
        <dbReference type="EMBL" id="GAH46263.1"/>
    </source>
</evidence>
<proteinExistence type="predicted"/>
<feature type="non-terminal residue" evidence="1">
    <location>
        <position position="1"/>
    </location>
</feature>